<evidence type="ECO:0000313" key="3">
    <source>
        <dbReference type="Proteomes" id="UP001597476"/>
    </source>
</evidence>
<sequence>MKKIYKALRYILPVLIAVLALVSCDKDFSTIQSDVLGEGNFNFNAADTSFTITSYTKKIDTVQVNGLSSNMLGVYNDPVFGRTTASIVTQVTPTLNDPDFGFEREVDSVILTIPYFSTQVDVGDDGKPEYRLDSLFVKDNNTAEPGSFMLSIYQNGYPLRDFAFSSEDVPQYYYSLAENNPSPNDNFIFTGTSTVNFDENIGPMLYQNNAFTPSPAPIETNVVSGTETVTAFSEPAIKLNLASSESQKTYWKNLILDMGGTPELSNANQFRNYFKGLYIKAETSGDDGSLVMLNLLSSNANLVVYYKRKINVSDEEPTAASYTLNFSGNRLNTLINNYTGLGDGDKDNGDAELFLKGPAGSMAIIELFDDDELEGFKDLFIQRDDQNEFLEQNGNKVLKRLINEAQIVIHEDEVMRLSPEISKYPNGDDHTEYLRLYLYDLKNNIPIIDYFSDPTDNLSNPINSKVFSLGQRLVDEDTGEVTYKLRITDHLNNILVRDSTNVKLGLVVSTNVNAAQNAQVLNSGSTLTGVPSASIISPKGTVLNGSNRMDGKEMKFEIFFTEANR</sequence>
<keyword evidence="1" id="KW-0732">Signal</keyword>
<dbReference type="Pfam" id="PF14092">
    <property type="entry name" value="DUF4270"/>
    <property type="match status" value="1"/>
</dbReference>
<dbReference type="Proteomes" id="UP001597476">
    <property type="component" value="Unassembled WGS sequence"/>
</dbReference>
<feature type="chain" id="PRO_5046794404" evidence="1">
    <location>
        <begin position="26"/>
        <end position="565"/>
    </location>
</feature>
<keyword evidence="3" id="KW-1185">Reference proteome</keyword>
<dbReference type="InterPro" id="IPR025366">
    <property type="entry name" value="DUF4270"/>
</dbReference>
<evidence type="ECO:0000256" key="1">
    <source>
        <dbReference type="SAM" id="SignalP"/>
    </source>
</evidence>
<dbReference type="PROSITE" id="PS51257">
    <property type="entry name" value="PROKAR_LIPOPROTEIN"/>
    <property type="match status" value="1"/>
</dbReference>
<comment type="caution">
    <text evidence="2">The sequence shown here is derived from an EMBL/GenBank/DDBJ whole genome shotgun (WGS) entry which is preliminary data.</text>
</comment>
<organism evidence="2 3">
    <name type="scientific">Hyunsoonleella rubra</name>
    <dbReference type="NCBI Taxonomy" id="1737062"/>
    <lineage>
        <taxon>Bacteria</taxon>
        <taxon>Pseudomonadati</taxon>
        <taxon>Bacteroidota</taxon>
        <taxon>Flavobacteriia</taxon>
        <taxon>Flavobacteriales</taxon>
        <taxon>Flavobacteriaceae</taxon>
    </lineage>
</organism>
<dbReference type="RefSeq" id="WP_380288496.1">
    <property type="nucleotide sequence ID" value="NZ_JBHULY010000005.1"/>
</dbReference>
<evidence type="ECO:0000313" key="2">
    <source>
        <dbReference type="EMBL" id="MFD2724958.1"/>
    </source>
</evidence>
<accession>A0ABW5T8Y4</accession>
<gene>
    <name evidence="2" type="ORF">ACFSR8_01935</name>
</gene>
<reference evidence="3" key="1">
    <citation type="journal article" date="2019" name="Int. J. Syst. Evol. Microbiol.">
        <title>The Global Catalogue of Microorganisms (GCM) 10K type strain sequencing project: providing services to taxonomists for standard genome sequencing and annotation.</title>
        <authorList>
            <consortium name="The Broad Institute Genomics Platform"/>
            <consortium name="The Broad Institute Genome Sequencing Center for Infectious Disease"/>
            <person name="Wu L."/>
            <person name="Ma J."/>
        </authorList>
    </citation>
    <scope>NUCLEOTIDE SEQUENCE [LARGE SCALE GENOMIC DNA]</scope>
    <source>
        <strain evidence="3">KCTC 42398</strain>
    </source>
</reference>
<name>A0ABW5T8Y4_9FLAO</name>
<dbReference type="EMBL" id="JBHULY010000005">
    <property type="protein sequence ID" value="MFD2724958.1"/>
    <property type="molecule type" value="Genomic_DNA"/>
</dbReference>
<feature type="signal peptide" evidence="1">
    <location>
        <begin position="1"/>
        <end position="25"/>
    </location>
</feature>
<proteinExistence type="predicted"/>
<protein>
    <submittedName>
        <fullName evidence="2">DUF4270 domain-containing protein</fullName>
    </submittedName>
</protein>